<evidence type="ECO:0000313" key="10">
    <source>
        <dbReference type="Proteomes" id="UP001438707"/>
    </source>
</evidence>
<dbReference type="GO" id="GO:0022904">
    <property type="term" value="P:respiratory electron transport chain"/>
    <property type="evidence" value="ECO:0007669"/>
    <property type="project" value="InterPro"/>
</dbReference>
<sequence>MLRRLATGATSLFHEQKIAFHQSLYCRGLKGSTGIVGIEVDPEARQTFTEKCKAVIDLVGQHIPQEAAYRRTVENTYRHRLKTSESEMADEEVEETFSAQLEQLTKMADEELALIPLMAEWKPWDVPEGHKVRRHYFSATNPWQVAQTCYEAQGHKCLCDLGQQPPAASSGFLQPIVKFQILKGRAPPPPPPRAGRATAGDWPKGLSLAPVSSVVQFVIEPVCNSELWTSASLLFQ</sequence>
<keyword evidence="5" id="KW-0999">Mitochondrion inner membrane</keyword>
<evidence type="ECO:0000256" key="8">
    <source>
        <dbReference type="ARBA" id="ARBA00023136"/>
    </source>
</evidence>
<comment type="caution">
    <text evidence="9">The sequence shown here is derived from an EMBL/GenBank/DDBJ whole genome shotgun (WGS) entry which is preliminary data.</text>
</comment>
<comment type="similarity">
    <text evidence="2">Belongs to the complex I NDUFA5 subunit family.</text>
</comment>
<dbReference type="GO" id="GO:0005743">
    <property type="term" value="C:mitochondrial inner membrane"/>
    <property type="evidence" value="ECO:0007669"/>
    <property type="project" value="UniProtKB-SubCell"/>
</dbReference>
<evidence type="ECO:0000313" key="9">
    <source>
        <dbReference type="EMBL" id="KAK9833938.1"/>
    </source>
</evidence>
<dbReference type="PANTHER" id="PTHR12653:SF0">
    <property type="entry name" value="NADH DEHYDROGENASE [UBIQUINONE] 1 ALPHA SUBCOMPLEX SUBUNIT 5"/>
    <property type="match status" value="1"/>
</dbReference>
<evidence type="ECO:0000256" key="6">
    <source>
        <dbReference type="ARBA" id="ARBA00022982"/>
    </source>
</evidence>
<dbReference type="EMBL" id="JALJOS010000010">
    <property type="protein sequence ID" value="KAK9833938.1"/>
    <property type="molecule type" value="Genomic_DNA"/>
</dbReference>
<dbReference type="Pfam" id="PF04716">
    <property type="entry name" value="ETC_C1_NDUFA5"/>
    <property type="match status" value="1"/>
</dbReference>
<organism evidence="9 10">
    <name type="scientific">Apatococcus lobatus</name>
    <dbReference type="NCBI Taxonomy" id="904363"/>
    <lineage>
        <taxon>Eukaryota</taxon>
        <taxon>Viridiplantae</taxon>
        <taxon>Chlorophyta</taxon>
        <taxon>core chlorophytes</taxon>
        <taxon>Trebouxiophyceae</taxon>
        <taxon>Chlorellales</taxon>
        <taxon>Chlorellaceae</taxon>
        <taxon>Apatococcus</taxon>
    </lineage>
</organism>
<keyword evidence="6" id="KW-0249">Electron transport</keyword>
<keyword evidence="10" id="KW-1185">Reference proteome</keyword>
<dbReference type="InterPro" id="IPR006806">
    <property type="entry name" value="NDUFA5"/>
</dbReference>
<accession>A0AAW1RK28</accession>
<keyword evidence="4" id="KW-0679">Respiratory chain</keyword>
<protein>
    <recommendedName>
        <fullName evidence="11">NADH dehydrogenase [ubiquinone] 1 alpha subcomplex subunit 5</fullName>
    </recommendedName>
</protein>
<keyword evidence="8" id="KW-0472">Membrane</keyword>
<keyword evidence="7" id="KW-0496">Mitochondrion</keyword>
<proteinExistence type="inferred from homology"/>
<evidence type="ECO:0000256" key="4">
    <source>
        <dbReference type="ARBA" id="ARBA00022660"/>
    </source>
</evidence>
<evidence type="ECO:0000256" key="2">
    <source>
        <dbReference type="ARBA" id="ARBA00010261"/>
    </source>
</evidence>
<keyword evidence="3" id="KW-0813">Transport</keyword>
<evidence type="ECO:0000256" key="7">
    <source>
        <dbReference type="ARBA" id="ARBA00023128"/>
    </source>
</evidence>
<dbReference type="AlphaFoldDB" id="A0AAW1RK28"/>
<gene>
    <name evidence="9" type="ORF">WJX74_010267</name>
</gene>
<evidence type="ECO:0000256" key="1">
    <source>
        <dbReference type="ARBA" id="ARBA00004443"/>
    </source>
</evidence>
<evidence type="ECO:0000256" key="5">
    <source>
        <dbReference type="ARBA" id="ARBA00022792"/>
    </source>
</evidence>
<evidence type="ECO:0008006" key="11">
    <source>
        <dbReference type="Google" id="ProtNLM"/>
    </source>
</evidence>
<dbReference type="Proteomes" id="UP001438707">
    <property type="component" value="Unassembled WGS sequence"/>
</dbReference>
<name>A0AAW1RK28_9CHLO</name>
<evidence type="ECO:0000256" key="3">
    <source>
        <dbReference type="ARBA" id="ARBA00022448"/>
    </source>
</evidence>
<dbReference type="PANTHER" id="PTHR12653">
    <property type="entry name" value="NADH-UBIQUINONE OXIDOREDUCTASE 13 KD-B SUBUNIT"/>
    <property type="match status" value="1"/>
</dbReference>
<comment type="subcellular location">
    <subcellularLocation>
        <location evidence="1">Mitochondrion inner membrane</location>
        <topology evidence="1">Peripheral membrane protein</topology>
        <orientation evidence="1">Matrix side</orientation>
    </subcellularLocation>
</comment>
<reference evidence="9 10" key="1">
    <citation type="journal article" date="2024" name="Nat. Commun.">
        <title>Phylogenomics reveals the evolutionary origins of lichenization in chlorophyte algae.</title>
        <authorList>
            <person name="Puginier C."/>
            <person name="Libourel C."/>
            <person name="Otte J."/>
            <person name="Skaloud P."/>
            <person name="Haon M."/>
            <person name="Grisel S."/>
            <person name="Petersen M."/>
            <person name="Berrin J.G."/>
            <person name="Delaux P.M."/>
            <person name="Dal Grande F."/>
            <person name="Keller J."/>
        </authorList>
    </citation>
    <scope>NUCLEOTIDE SEQUENCE [LARGE SCALE GENOMIC DNA]</scope>
    <source>
        <strain evidence="9 10">SAG 2145</strain>
    </source>
</reference>